<evidence type="ECO:0000256" key="1">
    <source>
        <dbReference type="SAM" id="Phobius"/>
    </source>
</evidence>
<evidence type="ECO:0000313" key="2">
    <source>
        <dbReference type="EMBL" id="DAE27251.1"/>
    </source>
</evidence>
<reference evidence="2" key="1">
    <citation type="journal article" date="2021" name="Proc. Natl. Acad. Sci. U.S.A.">
        <title>A Catalog of Tens of Thousands of Viruses from Human Metagenomes Reveals Hidden Associations with Chronic Diseases.</title>
        <authorList>
            <person name="Tisza M.J."/>
            <person name="Buck C.B."/>
        </authorList>
    </citation>
    <scope>NUCLEOTIDE SEQUENCE</scope>
    <source>
        <strain evidence="2">Ctee23</strain>
    </source>
</reference>
<sequence length="66" mass="7746">MNQMLNQSQKDSLSDGNRKRPIWSFVLHYLLFKFFLAGRGNLPPCFFSKQKKLHVNYTCSLPVKVQ</sequence>
<dbReference type="EMBL" id="BK015833">
    <property type="protein sequence ID" value="DAE27251.1"/>
    <property type="molecule type" value="Genomic_DNA"/>
</dbReference>
<keyword evidence="1" id="KW-0472">Membrane</keyword>
<feature type="transmembrane region" description="Helical" evidence="1">
    <location>
        <begin position="22"/>
        <end position="42"/>
    </location>
</feature>
<accession>A0A8S5R7W7</accession>
<keyword evidence="1" id="KW-1133">Transmembrane helix</keyword>
<keyword evidence="1" id="KW-0812">Transmembrane</keyword>
<organism evidence="2">
    <name type="scientific">virus sp. ctee23</name>
    <dbReference type="NCBI Taxonomy" id="2826809"/>
    <lineage>
        <taxon>Viruses</taxon>
    </lineage>
</organism>
<protein>
    <submittedName>
        <fullName evidence="2">Uncharacterized protein</fullName>
    </submittedName>
</protein>
<name>A0A8S5R7W7_9VIRU</name>
<proteinExistence type="predicted"/>